<feature type="domain" description="Copper type II ascorbate-dependent monooxygenase C-terminal" evidence="6">
    <location>
        <begin position="12"/>
        <end position="163"/>
    </location>
</feature>
<feature type="transmembrane region" description="Helical" evidence="5">
    <location>
        <begin position="284"/>
        <end position="304"/>
    </location>
</feature>
<dbReference type="PANTHER" id="PTHR10157:SF23">
    <property type="entry name" value="MOXD1 HOMOLOG 1"/>
    <property type="match status" value="1"/>
</dbReference>
<evidence type="ECO:0000256" key="1">
    <source>
        <dbReference type="ARBA" id="ARBA00001973"/>
    </source>
</evidence>
<dbReference type="GO" id="GO:0006589">
    <property type="term" value="P:octopamine biosynthetic process"/>
    <property type="evidence" value="ECO:0007669"/>
    <property type="project" value="TreeGrafter"/>
</dbReference>
<proteinExistence type="inferred from homology"/>
<evidence type="ECO:0000256" key="5">
    <source>
        <dbReference type="SAM" id="Phobius"/>
    </source>
</evidence>
<evidence type="ECO:0000256" key="4">
    <source>
        <dbReference type="ARBA" id="ARBA00023180"/>
    </source>
</evidence>
<keyword evidence="5" id="KW-0472">Membrane</keyword>
<dbReference type="FunFam" id="2.60.120.230:FF:000001">
    <property type="entry name" value="Monooxygenase, DBH-like 1"/>
    <property type="match status" value="1"/>
</dbReference>
<dbReference type="Ensembl" id="ENSCSAVT00000017454.1">
    <property type="protein sequence ID" value="ENSCSAVP00000017266.1"/>
    <property type="gene ID" value="ENSCSAVG00000010163.1"/>
</dbReference>
<dbReference type="InterPro" id="IPR014784">
    <property type="entry name" value="Cu2_ascorb_mOase-like_C"/>
</dbReference>
<keyword evidence="5" id="KW-0812">Transmembrane</keyword>
<dbReference type="InterPro" id="IPR000945">
    <property type="entry name" value="DBH-like"/>
</dbReference>
<evidence type="ECO:0000256" key="2">
    <source>
        <dbReference type="ARBA" id="ARBA00010676"/>
    </source>
</evidence>
<dbReference type="AlphaFoldDB" id="H2ZI51"/>
<evidence type="ECO:0000313" key="7">
    <source>
        <dbReference type="Ensembl" id="ENSCSAVP00000017267.1"/>
    </source>
</evidence>
<evidence type="ECO:0000259" key="6">
    <source>
        <dbReference type="Pfam" id="PF03712"/>
    </source>
</evidence>
<dbReference type="GO" id="GO:0004500">
    <property type="term" value="F:dopamine beta-monooxygenase activity"/>
    <property type="evidence" value="ECO:0007669"/>
    <property type="project" value="InterPro"/>
</dbReference>
<protein>
    <recommendedName>
        <fullName evidence="6">Copper type II ascorbate-dependent monooxygenase C-terminal domain-containing protein</fullName>
    </recommendedName>
</protein>
<keyword evidence="8" id="KW-1185">Reference proteome</keyword>
<sequence length="307" mass="34955">MRIYYTDQIRQYDGAITQMGHSVSPYAELIPPNANSYLQYGECTSSCLTQVMADNSVPNIKVIAGMLHSHLLGIRMKLRHIYQNGTEAAPILRDNNYDFNYQEFRILNQERVILPGQSLQVECDYRTTTRSNFTYGGLGTSQEMCIAYTMYYPKISLSYCETAPVVDHLLYYLNHTDVRYTSFSAYGSLHDIILNHNNKTVLQSLNEMHWNQTNANAFSALMKDIRRSVTCKINGVRHPRVPASEPAISITREYVEPIQTCVEPSSGFQVELMKDVCSVSTRPVPFAAFLFTTFSLVVLTTLFYHDS</sequence>
<dbReference type="Proteomes" id="UP000007875">
    <property type="component" value="Unassembled WGS sequence"/>
</dbReference>
<keyword evidence="3" id="KW-1015">Disulfide bond</keyword>
<dbReference type="InterPro" id="IPR008977">
    <property type="entry name" value="PHM/PNGase_F_dom_sf"/>
</dbReference>
<dbReference type="GO" id="GO:0005507">
    <property type="term" value="F:copper ion binding"/>
    <property type="evidence" value="ECO:0007669"/>
    <property type="project" value="TreeGrafter"/>
</dbReference>
<dbReference type="Pfam" id="PF03712">
    <property type="entry name" value="Cu2_monoox_C"/>
    <property type="match status" value="1"/>
</dbReference>
<dbReference type="eggNOG" id="KOG3568">
    <property type="taxonomic scope" value="Eukaryota"/>
</dbReference>
<dbReference type="STRING" id="51511.ENSCSAVP00000017266"/>
<dbReference type="GO" id="GO:0042420">
    <property type="term" value="P:dopamine catabolic process"/>
    <property type="evidence" value="ECO:0007669"/>
    <property type="project" value="TreeGrafter"/>
</dbReference>
<keyword evidence="4" id="KW-0325">Glycoprotein</keyword>
<dbReference type="OMA" id="LEYCESE"/>
<evidence type="ECO:0000313" key="8">
    <source>
        <dbReference type="Proteomes" id="UP000007875"/>
    </source>
</evidence>
<accession>H2ZI51</accession>
<comment type="cofactor">
    <cofactor evidence="1">
        <name>Cu(2+)</name>
        <dbReference type="ChEBI" id="CHEBI:29036"/>
    </cofactor>
</comment>
<organism evidence="7 8">
    <name type="scientific">Ciona savignyi</name>
    <name type="common">Pacific transparent sea squirt</name>
    <dbReference type="NCBI Taxonomy" id="51511"/>
    <lineage>
        <taxon>Eukaryota</taxon>
        <taxon>Metazoa</taxon>
        <taxon>Chordata</taxon>
        <taxon>Tunicata</taxon>
        <taxon>Ascidiacea</taxon>
        <taxon>Phlebobranchia</taxon>
        <taxon>Cionidae</taxon>
        <taxon>Ciona</taxon>
    </lineage>
</organism>
<dbReference type="HOGENOM" id="CLU_1003050_0_0_1"/>
<reference evidence="7" key="2">
    <citation type="submission" date="2025-05" db="UniProtKB">
        <authorList>
            <consortium name="Ensembl"/>
        </authorList>
    </citation>
    <scope>IDENTIFICATION</scope>
</reference>
<dbReference type="InterPro" id="IPR024548">
    <property type="entry name" value="Cu2_monoox_C"/>
</dbReference>
<dbReference type="PANTHER" id="PTHR10157">
    <property type="entry name" value="DOPAMINE BETA HYDROXYLASE RELATED"/>
    <property type="match status" value="1"/>
</dbReference>
<keyword evidence="5" id="KW-1133">Transmembrane helix</keyword>
<reference evidence="8" key="1">
    <citation type="submission" date="2003-08" db="EMBL/GenBank/DDBJ databases">
        <authorList>
            <person name="Birren B."/>
            <person name="Nusbaum C."/>
            <person name="Abebe A."/>
            <person name="Abouelleil A."/>
            <person name="Adekoya E."/>
            <person name="Ait-zahra M."/>
            <person name="Allen N."/>
            <person name="Allen T."/>
            <person name="An P."/>
            <person name="Anderson M."/>
            <person name="Anderson S."/>
            <person name="Arachchi H."/>
            <person name="Armbruster J."/>
            <person name="Bachantsang P."/>
            <person name="Baldwin J."/>
            <person name="Barry A."/>
            <person name="Bayul T."/>
            <person name="Blitshsteyn B."/>
            <person name="Bloom T."/>
            <person name="Blye J."/>
            <person name="Boguslavskiy L."/>
            <person name="Borowsky M."/>
            <person name="Boukhgalter B."/>
            <person name="Brunache A."/>
            <person name="Butler J."/>
            <person name="Calixte N."/>
            <person name="Calvo S."/>
            <person name="Camarata J."/>
            <person name="Campo K."/>
            <person name="Chang J."/>
            <person name="Cheshatsang Y."/>
            <person name="Citroen M."/>
            <person name="Collymore A."/>
            <person name="Considine T."/>
            <person name="Cook A."/>
            <person name="Cooke P."/>
            <person name="Corum B."/>
            <person name="Cuomo C."/>
            <person name="David R."/>
            <person name="Dawoe T."/>
            <person name="Degray S."/>
            <person name="Dodge S."/>
            <person name="Dooley K."/>
            <person name="Dorje P."/>
            <person name="Dorjee K."/>
            <person name="Dorris L."/>
            <person name="Duffey N."/>
            <person name="Dupes A."/>
            <person name="Elkins T."/>
            <person name="Engels R."/>
            <person name="Erickson J."/>
            <person name="Farina A."/>
            <person name="Faro S."/>
            <person name="Ferreira P."/>
            <person name="Fischer H."/>
            <person name="Fitzgerald M."/>
            <person name="Foley K."/>
            <person name="Gage D."/>
            <person name="Galagan J."/>
            <person name="Gearin G."/>
            <person name="Gnerre S."/>
            <person name="Gnirke A."/>
            <person name="Goyette A."/>
            <person name="Graham J."/>
            <person name="Grandbois E."/>
            <person name="Gyaltsen K."/>
            <person name="Hafez N."/>
            <person name="Hagopian D."/>
            <person name="Hagos B."/>
            <person name="Hall J."/>
            <person name="Hatcher B."/>
            <person name="Heller A."/>
            <person name="Higgins H."/>
            <person name="Honan T."/>
            <person name="Horn A."/>
            <person name="Houde N."/>
            <person name="Hughes L."/>
            <person name="Hulme W."/>
            <person name="Husby E."/>
            <person name="Iliev I."/>
            <person name="Jaffe D."/>
            <person name="Jones C."/>
            <person name="Kamal M."/>
            <person name="Kamat A."/>
            <person name="Kamvysselis M."/>
            <person name="Karlsson E."/>
            <person name="Kells C."/>
            <person name="Kieu A."/>
            <person name="Kisner P."/>
            <person name="Kodira C."/>
            <person name="Kulbokas E."/>
            <person name="Labutti K."/>
            <person name="Lama D."/>
            <person name="Landers T."/>
            <person name="Leger J."/>
            <person name="Levine S."/>
            <person name="Lewis D."/>
            <person name="Lewis T."/>
            <person name="Lindblad-toh K."/>
            <person name="Liu X."/>
            <person name="Lokyitsang T."/>
            <person name="Lokyitsang Y."/>
            <person name="Lucien O."/>
            <person name="Lui A."/>
            <person name="Ma L.J."/>
            <person name="Mabbitt R."/>
            <person name="Macdonald J."/>
            <person name="Maclean C."/>
            <person name="Major J."/>
            <person name="Manning J."/>
            <person name="Marabella R."/>
            <person name="Maru K."/>
            <person name="Matthews C."/>
            <person name="Mauceli E."/>
            <person name="Mccarthy M."/>
            <person name="Mcdonough S."/>
            <person name="Mcghee T."/>
            <person name="Meldrim J."/>
            <person name="Meneus L."/>
            <person name="Mesirov J."/>
            <person name="Mihalev A."/>
            <person name="Mihova T."/>
            <person name="Mikkelsen T."/>
            <person name="Mlenga V."/>
            <person name="Moru K."/>
            <person name="Mozes J."/>
            <person name="Mulrain L."/>
            <person name="Munson G."/>
            <person name="Naylor J."/>
            <person name="Newes C."/>
            <person name="Nguyen C."/>
            <person name="Nguyen N."/>
            <person name="Nguyen T."/>
            <person name="Nicol R."/>
            <person name="Nielsen C."/>
            <person name="Nizzari M."/>
            <person name="Norbu C."/>
            <person name="Norbu N."/>
            <person name="O'donnell P."/>
            <person name="Okoawo O."/>
            <person name="O'leary S."/>
            <person name="Omotosho B."/>
            <person name="O'neill K."/>
            <person name="Osman S."/>
            <person name="Parker S."/>
            <person name="Perrin D."/>
            <person name="Phunkhang P."/>
            <person name="Piqani B."/>
            <person name="Purcell S."/>
            <person name="Rachupka T."/>
            <person name="Ramasamy U."/>
            <person name="Rameau R."/>
            <person name="Ray V."/>
            <person name="Raymond C."/>
            <person name="Retta R."/>
            <person name="Richardson S."/>
            <person name="Rise C."/>
            <person name="Rodriguez J."/>
            <person name="Rogers J."/>
            <person name="Rogov P."/>
            <person name="Rutman M."/>
            <person name="Schupbach R."/>
            <person name="Seaman C."/>
            <person name="Settipalli S."/>
            <person name="Sharpe T."/>
            <person name="Sheridan J."/>
            <person name="Sherpa N."/>
            <person name="Shi J."/>
            <person name="Smirnov S."/>
            <person name="Smith C."/>
            <person name="Sougnez C."/>
            <person name="Spencer B."/>
            <person name="Stalker J."/>
            <person name="Stange-thomann N."/>
            <person name="Stavropoulos S."/>
            <person name="Stetson K."/>
            <person name="Stone C."/>
            <person name="Stone S."/>
            <person name="Stubbs M."/>
            <person name="Talamas J."/>
            <person name="Tchuinga P."/>
            <person name="Tenzing P."/>
            <person name="Tesfaye S."/>
            <person name="Theodore J."/>
            <person name="Thoulutsang Y."/>
            <person name="Topham K."/>
            <person name="Towey S."/>
            <person name="Tsamla T."/>
            <person name="Tsomo N."/>
            <person name="Vallee D."/>
            <person name="Vassiliev H."/>
            <person name="Venkataraman V."/>
            <person name="Vinson J."/>
            <person name="Vo A."/>
            <person name="Wade C."/>
            <person name="Wang S."/>
            <person name="Wangchuk T."/>
            <person name="Wangdi T."/>
            <person name="Whittaker C."/>
            <person name="Wilkinson J."/>
            <person name="Wu Y."/>
            <person name="Wyman D."/>
            <person name="Yadav S."/>
            <person name="Yang S."/>
            <person name="Yang X."/>
            <person name="Yeager S."/>
            <person name="Yee E."/>
            <person name="Young G."/>
            <person name="Zainoun J."/>
            <person name="Zembeck L."/>
            <person name="Zimmer A."/>
            <person name="Zody M."/>
            <person name="Lander E."/>
        </authorList>
    </citation>
    <scope>NUCLEOTIDE SEQUENCE [LARGE SCALE GENOMIC DNA]</scope>
</reference>
<dbReference type="SUPFAM" id="SSF49742">
    <property type="entry name" value="PHM/PNGase F"/>
    <property type="match status" value="1"/>
</dbReference>
<comment type="similarity">
    <text evidence="2">Belongs to the copper type II ascorbate-dependent monooxygenase family.</text>
</comment>
<dbReference type="GO" id="GO:0030667">
    <property type="term" value="C:secretory granule membrane"/>
    <property type="evidence" value="ECO:0007669"/>
    <property type="project" value="TreeGrafter"/>
</dbReference>
<dbReference type="GeneTree" id="ENSGT00530000063085"/>
<evidence type="ECO:0000256" key="3">
    <source>
        <dbReference type="ARBA" id="ARBA00023157"/>
    </source>
</evidence>
<dbReference type="GO" id="GO:0005615">
    <property type="term" value="C:extracellular space"/>
    <property type="evidence" value="ECO:0007669"/>
    <property type="project" value="TreeGrafter"/>
</dbReference>
<dbReference type="Gene3D" id="2.60.120.230">
    <property type="match status" value="1"/>
</dbReference>
<dbReference type="GO" id="GO:0042421">
    <property type="term" value="P:norepinephrine biosynthetic process"/>
    <property type="evidence" value="ECO:0007669"/>
    <property type="project" value="TreeGrafter"/>
</dbReference>
<dbReference type="Ensembl" id="ENSCSAVT00000017455.1">
    <property type="protein sequence ID" value="ENSCSAVP00000017267.1"/>
    <property type="gene ID" value="ENSCSAVG00000010163.1"/>
</dbReference>
<name>H2ZI51_CIOSA</name>